<proteinExistence type="predicted"/>
<keyword evidence="3" id="KW-1185">Reference proteome</keyword>
<dbReference type="Proteomes" id="UP001597010">
    <property type="component" value="Unassembled WGS sequence"/>
</dbReference>
<dbReference type="InterPro" id="IPR013108">
    <property type="entry name" value="Amidohydro_3"/>
</dbReference>
<feature type="domain" description="Amidohydrolase 3" evidence="1">
    <location>
        <begin position="69"/>
        <end position="541"/>
    </location>
</feature>
<dbReference type="PANTHER" id="PTHR22642:SF2">
    <property type="entry name" value="PROTEIN LONG AFTER FAR-RED 3"/>
    <property type="match status" value="1"/>
</dbReference>
<dbReference type="RefSeq" id="WP_377112600.1">
    <property type="nucleotide sequence ID" value="NZ_JBHTHZ010000003.1"/>
</dbReference>
<protein>
    <submittedName>
        <fullName evidence="2">Amidohydrolase</fullName>
        <ecNumber evidence="2">3.5.-.-</ecNumber>
    </submittedName>
</protein>
<evidence type="ECO:0000259" key="1">
    <source>
        <dbReference type="Pfam" id="PF07969"/>
    </source>
</evidence>
<dbReference type="PROSITE" id="PS51257">
    <property type="entry name" value="PROKAR_LIPOPROTEIN"/>
    <property type="match status" value="1"/>
</dbReference>
<accession>A0ABW3AQQ7</accession>
<dbReference type="InterPro" id="IPR032466">
    <property type="entry name" value="Metal_Hydrolase"/>
</dbReference>
<dbReference type="InterPro" id="IPR011059">
    <property type="entry name" value="Metal-dep_hydrolase_composite"/>
</dbReference>
<dbReference type="CDD" id="cd01300">
    <property type="entry name" value="YtcJ_like"/>
    <property type="match status" value="1"/>
</dbReference>
<dbReference type="GO" id="GO:0016787">
    <property type="term" value="F:hydrolase activity"/>
    <property type="evidence" value="ECO:0007669"/>
    <property type="project" value="UniProtKB-KW"/>
</dbReference>
<reference evidence="3" key="1">
    <citation type="journal article" date="2019" name="Int. J. Syst. Evol. Microbiol.">
        <title>The Global Catalogue of Microorganisms (GCM) 10K type strain sequencing project: providing services to taxonomists for standard genome sequencing and annotation.</title>
        <authorList>
            <consortium name="The Broad Institute Genomics Platform"/>
            <consortium name="The Broad Institute Genome Sequencing Center for Infectious Disease"/>
            <person name="Wu L."/>
            <person name="Ma J."/>
        </authorList>
    </citation>
    <scope>NUCLEOTIDE SEQUENCE [LARGE SCALE GENOMIC DNA]</scope>
    <source>
        <strain evidence="3">CCUG 61484</strain>
    </source>
</reference>
<name>A0ABW3AQQ7_9SPHI</name>
<evidence type="ECO:0000313" key="3">
    <source>
        <dbReference type="Proteomes" id="UP001597010"/>
    </source>
</evidence>
<dbReference type="EMBL" id="JBHTHZ010000003">
    <property type="protein sequence ID" value="MFD0793179.1"/>
    <property type="molecule type" value="Genomic_DNA"/>
</dbReference>
<dbReference type="InterPro" id="IPR033932">
    <property type="entry name" value="YtcJ-like"/>
</dbReference>
<dbReference type="Pfam" id="PF07969">
    <property type="entry name" value="Amidohydro_3"/>
    <property type="match status" value="1"/>
</dbReference>
<dbReference type="Gene3D" id="2.30.40.10">
    <property type="entry name" value="Urease, subunit C, domain 1"/>
    <property type="match status" value="1"/>
</dbReference>
<dbReference type="SUPFAM" id="SSF51556">
    <property type="entry name" value="Metallo-dependent hydrolases"/>
    <property type="match status" value="1"/>
</dbReference>
<gene>
    <name evidence="2" type="ORF">ACFQZX_06090</name>
</gene>
<sequence length="544" mass="59826">MKKLWPALLLLAAACSPKKEYNADLLIKNAVVYTVDSNFTVANAIVVNGGKVLAVGSIDSLENKYLAREVVDAGGKAVYPGFIDAHAHFMEYGLGLQNVNLVGLKSWDVILDTVSNYAIKKTEGWIVGAGWDQNIWANKAFPNKARLDSLFPVRPVILSRIDGHAAIANQAALNIAGVKPGQKIIGGEIETINGKLTGILVDNAVGIVTRKIPAPTEQIVQTALLDAQKNCVAVGLTTVDDCGVPYQLINTIASLQHKGDLKMRLYLMLADQPENYNYLFKRGAYKTPGLNVRAFKVYADGALGSRGACLLQSYTDQPKWNGFLLSQKTHFEEVAKKIAAHGFQMCTHAIGDSANRVMLKIYAENLKGKNDKRWRIEHAQIVSPQDINTFGENNIIPSVQPTHATSDMAWAIKRLGAQRLKTGYVYKDLLKQNGWIPLGTDFPVENINPLYTFYAAVVRKDLKGFPEGGFQMENALSRQEALRGMTIWAAKANFEEKEKGSLEPGKFADFVILDNDIMKAKGSDLPDVKVLKTYINGVKVYDKK</sequence>
<dbReference type="SUPFAM" id="SSF51338">
    <property type="entry name" value="Composite domain of metallo-dependent hydrolases"/>
    <property type="match status" value="1"/>
</dbReference>
<keyword evidence="2" id="KW-0378">Hydrolase</keyword>
<dbReference type="Gene3D" id="3.20.20.140">
    <property type="entry name" value="Metal-dependent hydrolases"/>
    <property type="match status" value="1"/>
</dbReference>
<evidence type="ECO:0000313" key="2">
    <source>
        <dbReference type="EMBL" id="MFD0793179.1"/>
    </source>
</evidence>
<comment type="caution">
    <text evidence="2">The sequence shown here is derived from an EMBL/GenBank/DDBJ whole genome shotgun (WGS) entry which is preliminary data.</text>
</comment>
<dbReference type="PANTHER" id="PTHR22642">
    <property type="entry name" value="IMIDAZOLONEPROPIONASE"/>
    <property type="match status" value="1"/>
</dbReference>
<dbReference type="EC" id="3.5.-.-" evidence="2"/>
<organism evidence="2 3">
    <name type="scientific">Mucilaginibacter litoreus</name>
    <dbReference type="NCBI Taxonomy" id="1048221"/>
    <lineage>
        <taxon>Bacteria</taxon>
        <taxon>Pseudomonadati</taxon>
        <taxon>Bacteroidota</taxon>
        <taxon>Sphingobacteriia</taxon>
        <taxon>Sphingobacteriales</taxon>
        <taxon>Sphingobacteriaceae</taxon>
        <taxon>Mucilaginibacter</taxon>
    </lineage>
</organism>
<dbReference type="Gene3D" id="3.10.310.70">
    <property type="match status" value="1"/>
</dbReference>